<accession>E9D6U0</accession>
<evidence type="ECO:0000313" key="1">
    <source>
        <dbReference type="EMBL" id="EFW17962.1"/>
    </source>
</evidence>
<gene>
    <name evidence="1" type="ORF">CPSG_05599</name>
</gene>
<keyword evidence="2" id="KW-1185">Reference proteome</keyword>
<dbReference type="VEuPathDB" id="FungiDB:CPSG_05599"/>
<sequence>MFGIVTLNGAAPCGMTKDSSSGKPPYLYTHFNLSLSLRPRGTRPNTPLNLRSYPQKAMLLLWSAKHAILSCQGMSRRKVARVKEWIVEGRVILHTGVLLRPTQ</sequence>
<organism evidence="2">
    <name type="scientific">Coccidioides posadasii (strain RMSCC 757 / Silveira)</name>
    <name type="common">Valley fever fungus</name>
    <dbReference type="NCBI Taxonomy" id="443226"/>
    <lineage>
        <taxon>Eukaryota</taxon>
        <taxon>Fungi</taxon>
        <taxon>Dikarya</taxon>
        <taxon>Ascomycota</taxon>
        <taxon>Pezizomycotina</taxon>
        <taxon>Eurotiomycetes</taxon>
        <taxon>Eurotiomycetidae</taxon>
        <taxon>Onygenales</taxon>
        <taxon>Onygenaceae</taxon>
        <taxon>Coccidioides</taxon>
    </lineage>
</organism>
<dbReference type="Proteomes" id="UP000002497">
    <property type="component" value="Unassembled WGS sequence"/>
</dbReference>
<evidence type="ECO:0000313" key="2">
    <source>
        <dbReference type="Proteomes" id="UP000002497"/>
    </source>
</evidence>
<dbReference type="HOGENOM" id="CLU_2263519_0_0_1"/>
<reference evidence="2" key="1">
    <citation type="journal article" date="2010" name="Genome Res.">
        <title>Population genomic sequencing of Coccidioides fungi reveals recent hybridization and transposon control.</title>
        <authorList>
            <person name="Neafsey D.E."/>
            <person name="Barker B.M."/>
            <person name="Sharpton T.J."/>
            <person name="Stajich J.E."/>
            <person name="Park D.J."/>
            <person name="Whiston E."/>
            <person name="Hung C.-Y."/>
            <person name="McMahan C."/>
            <person name="White J."/>
            <person name="Sykes S."/>
            <person name="Heiman D."/>
            <person name="Young S."/>
            <person name="Zeng Q."/>
            <person name="Abouelleil A."/>
            <person name="Aftuck L."/>
            <person name="Bessette D."/>
            <person name="Brown A."/>
            <person name="FitzGerald M."/>
            <person name="Lui A."/>
            <person name="Macdonald J.P."/>
            <person name="Priest M."/>
            <person name="Orbach M.J."/>
            <person name="Galgiani J.N."/>
            <person name="Kirkland T.N."/>
            <person name="Cole G.T."/>
            <person name="Birren B.W."/>
            <person name="Henn M.R."/>
            <person name="Taylor J.W."/>
            <person name="Rounsley S.D."/>
        </authorList>
    </citation>
    <scope>NUCLEOTIDE SEQUENCE [LARGE SCALE GENOMIC DNA]</scope>
    <source>
        <strain evidence="2">RMSCC 757 / Silveira</strain>
    </source>
</reference>
<name>E9D6U0_COCPS</name>
<reference evidence="2" key="2">
    <citation type="submission" date="2010-03" db="EMBL/GenBank/DDBJ databases">
        <title>The genome sequence of Coccidioides posadasii strain Silveira.</title>
        <authorList>
            <consortium name="The Broad Institute Genome Sequencing Center for Infectious Disease"/>
            <person name="Neafsey D."/>
            <person name="Orbach M."/>
            <person name="Henn M.R."/>
            <person name="Cole G.T."/>
            <person name="Galgiani J."/>
            <person name="Gardner M.J."/>
            <person name="Kirkland T.N."/>
            <person name="Taylor J.W."/>
            <person name="Young S.K."/>
            <person name="Zeng Q."/>
            <person name="Koehrsen M."/>
            <person name="Alvarado L."/>
            <person name="Berlin A."/>
            <person name="Borenstein D."/>
            <person name="Chapman S.B."/>
            <person name="Chen Z."/>
            <person name="Engels R."/>
            <person name="Freedman E."/>
            <person name="Gellesch M."/>
            <person name="Goldberg J."/>
            <person name="Griggs A."/>
            <person name="Gujja S."/>
            <person name="Heilman E."/>
            <person name="Heiman D."/>
            <person name="Howarth C."/>
            <person name="Jen D."/>
            <person name="Larson L."/>
            <person name="Mehta T."/>
            <person name="Neiman D."/>
            <person name="Park D."/>
            <person name="Pearson M."/>
            <person name="Richards J."/>
            <person name="Roberts A."/>
            <person name="Saif S."/>
            <person name="Shea T."/>
            <person name="Shenoy N."/>
            <person name="Sisk P."/>
            <person name="Stolte C."/>
            <person name="Sykes S."/>
            <person name="Walk T."/>
            <person name="White J."/>
            <person name="Yandava C."/>
            <person name="Haas B."/>
            <person name="Nusbaum C."/>
            <person name="Birren B."/>
        </authorList>
    </citation>
    <scope>NUCLEOTIDE SEQUENCE [LARGE SCALE GENOMIC DNA]</scope>
    <source>
        <strain evidence="2">RMSCC 757 / Silveira</strain>
    </source>
</reference>
<dbReference type="EMBL" id="GL636493">
    <property type="protein sequence ID" value="EFW17962.1"/>
    <property type="molecule type" value="Genomic_DNA"/>
</dbReference>
<protein>
    <submittedName>
        <fullName evidence="1">Uncharacterized protein</fullName>
    </submittedName>
</protein>
<dbReference type="AlphaFoldDB" id="E9D6U0"/>
<proteinExistence type="predicted"/>